<dbReference type="AlphaFoldDB" id="A0A2Z6R7M7"/>
<reference evidence="1 2" key="1">
    <citation type="submission" date="2017-11" db="EMBL/GenBank/DDBJ databases">
        <title>The genome of Rhizophagus clarus HR1 reveals common genetic basis of auxotrophy among arbuscular mycorrhizal fungi.</title>
        <authorList>
            <person name="Kobayashi Y."/>
        </authorList>
    </citation>
    <scope>NUCLEOTIDE SEQUENCE [LARGE SCALE GENOMIC DNA]</scope>
    <source>
        <strain evidence="1 2">HR1</strain>
    </source>
</reference>
<gene>
    <name evidence="1" type="ORF">RclHR1_02870010</name>
</gene>
<evidence type="ECO:0000313" key="2">
    <source>
        <dbReference type="Proteomes" id="UP000247702"/>
    </source>
</evidence>
<sequence>MITQSFATMAAANVTIIYHNLLTHLYIHQNILVTISPSQYPSPSSLSHNTSRQRFQKGGVYSIPLFLNLQKSGHWAIIDIRWPDELNKLIQDCIPFFIIGYLIVKEDNKPLL</sequence>
<protein>
    <submittedName>
        <fullName evidence="1">Uncharacterized protein</fullName>
    </submittedName>
</protein>
<dbReference type="EMBL" id="BEXD01002079">
    <property type="protein sequence ID" value="GBB96912.1"/>
    <property type="molecule type" value="Genomic_DNA"/>
</dbReference>
<comment type="caution">
    <text evidence="1">The sequence shown here is derived from an EMBL/GenBank/DDBJ whole genome shotgun (WGS) entry which is preliminary data.</text>
</comment>
<proteinExistence type="predicted"/>
<organism evidence="1 2">
    <name type="scientific">Rhizophagus clarus</name>
    <dbReference type="NCBI Taxonomy" id="94130"/>
    <lineage>
        <taxon>Eukaryota</taxon>
        <taxon>Fungi</taxon>
        <taxon>Fungi incertae sedis</taxon>
        <taxon>Mucoromycota</taxon>
        <taxon>Glomeromycotina</taxon>
        <taxon>Glomeromycetes</taxon>
        <taxon>Glomerales</taxon>
        <taxon>Glomeraceae</taxon>
        <taxon>Rhizophagus</taxon>
    </lineage>
</organism>
<keyword evidence="2" id="KW-1185">Reference proteome</keyword>
<evidence type="ECO:0000313" key="1">
    <source>
        <dbReference type="EMBL" id="GBB96912.1"/>
    </source>
</evidence>
<dbReference type="Proteomes" id="UP000247702">
    <property type="component" value="Unassembled WGS sequence"/>
</dbReference>
<accession>A0A2Z6R7M7</accession>
<name>A0A2Z6R7M7_9GLOM</name>